<keyword evidence="2" id="KW-0479">Metal-binding</keyword>
<sequence>MSDRIRWVDATTVDDLWQGEILDLELEGEPVLLVHLLDGVIRAYQGVCPHQEVLLADGEWNEETNVLMCGGHHWEFDMSSGSGINPSGCRLYSYPVQTEGASIRVGIPQDGERHYNRCPGT</sequence>
<dbReference type="SUPFAM" id="SSF50022">
    <property type="entry name" value="ISP domain"/>
    <property type="match status" value="1"/>
</dbReference>
<name>A0A848DKD8_9PSEU</name>
<evidence type="ECO:0000256" key="1">
    <source>
        <dbReference type="ARBA" id="ARBA00022714"/>
    </source>
</evidence>
<protein>
    <submittedName>
        <fullName evidence="6">Rieske 2Fe-2S domain-containing protein</fullName>
    </submittedName>
</protein>
<dbReference type="GO" id="GO:0004497">
    <property type="term" value="F:monooxygenase activity"/>
    <property type="evidence" value="ECO:0007669"/>
    <property type="project" value="UniProtKB-ARBA"/>
</dbReference>
<keyword evidence="3" id="KW-0408">Iron</keyword>
<evidence type="ECO:0000256" key="4">
    <source>
        <dbReference type="ARBA" id="ARBA00023014"/>
    </source>
</evidence>
<evidence type="ECO:0000256" key="2">
    <source>
        <dbReference type="ARBA" id="ARBA00022723"/>
    </source>
</evidence>
<dbReference type="GO" id="GO:0051537">
    <property type="term" value="F:2 iron, 2 sulfur cluster binding"/>
    <property type="evidence" value="ECO:0007669"/>
    <property type="project" value="UniProtKB-KW"/>
</dbReference>
<organism evidence="6 7">
    <name type="scientific">Pseudonocardia bannensis</name>
    <dbReference type="NCBI Taxonomy" id="630973"/>
    <lineage>
        <taxon>Bacteria</taxon>
        <taxon>Bacillati</taxon>
        <taxon>Actinomycetota</taxon>
        <taxon>Actinomycetes</taxon>
        <taxon>Pseudonocardiales</taxon>
        <taxon>Pseudonocardiaceae</taxon>
        <taxon>Pseudonocardia</taxon>
    </lineage>
</organism>
<dbReference type="Proteomes" id="UP000586918">
    <property type="component" value="Unassembled WGS sequence"/>
</dbReference>
<accession>A0A848DKD8</accession>
<dbReference type="InterPro" id="IPR036922">
    <property type="entry name" value="Rieske_2Fe-2S_sf"/>
</dbReference>
<evidence type="ECO:0000313" key="6">
    <source>
        <dbReference type="EMBL" id="NMH93013.1"/>
    </source>
</evidence>
<dbReference type="RefSeq" id="WP_169413716.1">
    <property type="nucleotide sequence ID" value="NZ_JAAXKZ010000055.1"/>
</dbReference>
<gene>
    <name evidence="6" type="ORF">HF519_15815</name>
</gene>
<keyword evidence="7" id="KW-1185">Reference proteome</keyword>
<evidence type="ECO:0000259" key="5">
    <source>
        <dbReference type="PROSITE" id="PS51296"/>
    </source>
</evidence>
<keyword evidence="4" id="KW-0411">Iron-sulfur</keyword>
<evidence type="ECO:0000313" key="7">
    <source>
        <dbReference type="Proteomes" id="UP000586918"/>
    </source>
</evidence>
<feature type="domain" description="Rieske" evidence="5">
    <location>
        <begin position="8"/>
        <end position="105"/>
    </location>
</feature>
<reference evidence="6 7" key="1">
    <citation type="submission" date="2020-04" db="EMBL/GenBank/DDBJ databases">
        <authorList>
            <person name="Klaysubun C."/>
            <person name="Duangmal K."/>
            <person name="Lipun K."/>
        </authorList>
    </citation>
    <scope>NUCLEOTIDE SEQUENCE [LARGE SCALE GENOMIC DNA]</scope>
    <source>
        <strain evidence="6 7">DSM 45300</strain>
    </source>
</reference>
<proteinExistence type="predicted"/>
<dbReference type="InterPro" id="IPR017941">
    <property type="entry name" value="Rieske_2Fe-2S"/>
</dbReference>
<dbReference type="Gene3D" id="2.102.10.10">
    <property type="entry name" value="Rieske [2Fe-2S] iron-sulphur domain"/>
    <property type="match status" value="1"/>
</dbReference>
<keyword evidence="1" id="KW-0001">2Fe-2S</keyword>
<dbReference type="PROSITE" id="PS51296">
    <property type="entry name" value="RIESKE"/>
    <property type="match status" value="1"/>
</dbReference>
<comment type="caution">
    <text evidence="6">The sequence shown here is derived from an EMBL/GenBank/DDBJ whole genome shotgun (WGS) entry which is preliminary data.</text>
</comment>
<evidence type="ECO:0000256" key="3">
    <source>
        <dbReference type="ARBA" id="ARBA00023004"/>
    </source>
</evidence>
<dbReference type="EMBL" id="JAAXKZ010000055">
    <property type="protein sequence ID" value="NMH93013.1"/>
    <property type="molecule type" value="Genomic_DNA"/>
</dbReference>
<dbReference type="GO" id="GO:0016705">
    <property type="term" value="F:oxidoreductase activity, acting on paired donors, with incorporation or reduction of molecular oxygen"/>
    <property type="evidence" value="ECO:0007669"/>
    <property type="project" value="UniProtKB-ARBA"/>
</dbReference>
<dbReference type="Pfam" id="PF00355">
    <property type="entry name" value="Rieske"/>
    <property type="match status" value="1"/>
</dbReference>
<dbReference type="AlphaFoldDB" id="A0A848DKD8"/>
<dbReference type="GO" id="GO:0046872">
    <property type="term" value="F:metal ion binding"/>
    <property type="evidence" value="ECO:0007669"/>
    <property type="project" value="UniProtKB-KW"/>
</dbReference>